<dbReference type="RefSeq" id="WP_354025040.1">
    <property type="nucleotide sequence ID" value="NZ_JBEPSJ010000002.1"/>
</dbReference>
<evidence type="ECO:0000256" key="6">
    <source>
        <dbReference type="SAM" id="Phobius"/>
    </source>
</evidence>
<dbReference type="EC" id="7.1.1.8" evidence="2"/>
<evidence type="ECO:0000259" key="7">
    <source>
        <dbReference type="PROSITE" id="PS51002"/>
    </source>
</evidence>
<feature type="transmembrane region" description="Helical" evidence="6">
    <location>
        <begin position="110"/>
        <end position="129"/>
    </location>
</feature>
<feature type="transmembrane region" description="Helical" evidence="6">
    <location>
        <begin position="201"/>
        <end position="225"/>
    </location>
</feature>
<name>A0ABV2QPA6_9MICO</name>
<feature type="transmembrane region" description="Helical" evidence="6">
    <location>
        <begin position="258"/>
        <end position="279"/>
    </location>
</feature>
<comment type="caution">
    <text evidence="8">The sequence shown here is derived from an EMBL/GenBank/DDBJ whole genome shotgun (WGS) entry which is preliminary data.</text>
</comment>
<dbReference type="InterPro" id="IPR016174">
    <property type="entry name" value="Di-haem_cyt_TM"/>
</dbReference>
<keyword evidence="6" id="KW-1133">Transmembrane helix</keyword>
<feature type="transmembrane region" description="Helical" evidence="6">
    <location>
        <begin position="135"/>
        <end position="157"/>
    </location>
</feature>
<keyword evidence="9" id="KW-1185">Reference proteome</keyword>
<dbReference type="InterPro" id="IPR027387">
    <property type="entry name" value="Cytb/b6-like_sf"/>
</dbReference>
<dbReference type="PROSITE" id="PS51002">
    <property type="entry name" value="CYTB_NTER"/>
    <property type="match status" value="1"/>
</dbReference>
<dbReference type="SUPFAM" id="SSF81342">
    <property type="entry name" value="Transmembrane di-heme cytochromes"/>
    <property type="match status" value="1"/>
</dbReference>
<dbReference type="EMBL" id="JBEPSJ010000002">
    <property type="protein sequence ID" value="MET4582886.1"/>
    <property type="molecule type" value="Genomic_DNA"/>
</dbReference>
<organism evidence="8 9">
    <name type="scientific">Conyzicola nivalis</name>
    <dbReference type="NCBI Taxonomy" id="1477021"/>
    <lineage>
        <taxon>Bacteria</taxon>
        <taxon>Bacillati</taxon>
        <taxon>Actinomycetota</taxon>
        <taxon>Actinomycetes</taxon>
        <taxon>Micrococcales</taxon>
        <taxon>Microbacteriaceae</taxon>
        <taxon>Conyzicola</taxon>
    </lineage>
</organism>
<dbReference type="Gene3D" id="1.20.810.10">
    <property type="entry name" value="Cytochrome Bc1 Complex, Chain C"/>
    <property type="match status" value="1"/>
</dbReference>
<dbReference type="Proteomes" id="UP001549257">
    <property type="component" value="Unassembled WGS sequence"/>
</dbReference>
<evidence type="ECO:0000256" key="3">
    <source>
        <dbReference type="ARBA" id="ARBA00016116"/>
    </source>
</evidence>
<protein>
    <recommendedName>
        <fullName evidence="3">Cytochrome bc1 complex cytochrome b subunit</fullName>
        <ecNumber evidence="2">7.1.1.8</ecNumber>
    </recommendedName>
    <alternativeName>
        <fullName evidence="5">Cytochrome bc1 reductase complex subunit QcrB</fullName>
    </alternativeName>
</protein>
<dbReference type="PANTHER" id="PTHR19271:SF16">
    <property type="entry name" value="CYTOCHROME B"/>
    <property type="match status" value="1"/>
</dbReference>
<feature type="transmembrane region" description="Helical" evidence="6">
    <location>
        <begin position="406"/>
        <end position="426"/>
    </location>
</feature>
<reference evidence="8 9" key="1">
    <citation type="submission" date="2024-06" db="EMBL/GenBank/DDBJ databases">
        <title>Sorghum-associated microbial communities from plants grown in Nebraska, USA.</title>
        <authorList>
            <person name="Schachtman D."/>
        </authorList>
    </citation>
    <scope>NUCLEOTIDE SEQUENCE [LARGE SCALE GENOMIC DNA]</scope>
    <source>
        <strain evidence="8 9">2857</strain>
    </source>
</reference>
<feature type="transmembrane region" description="Helical" evidence="6">
    <location>
        <begin position="169"/>
        <end position="189"/>
    </location>
</feature>
<feature type="transmembrane region" description="Helical" evidence="6">
    <location>
        <begin position="366"/>
        <end position="386"/>
    </location>
</feature>
<dbReference type="PANTHER" id="PTHR19271">
    <property type="entry name" value="CYTOCHROME B"/>
    <property type="match status" value="1"/>
</dbReference>
<evidence type="ECO:0000256" key="1">
    <source>
        <dbReference type="ARBA" id="ARBA00001971"/>
    </source>
</evidence>
<dbReference type="InterPro" id="IPR036150">
    <property type="entry name" value="Cyt_b/b6_C_sf"/>
</dbReference>
<evidence type="ECO:0000313" key="8">
    <source>
        <dbReference type="EMBL" id="MET4582886.1"/>
    </source>
</evidence>
<dbReference type="SUPFAM" id="SSF81648">
    <property type="entry name" value="a domain/subunit of cytochrome bc1 complex (Ubiquinol-cytochrome c reductase)"/>
    <property type="match status" value="1"/>
</dbReference>
<sequence>MRTPLTERAAAALTGSRAARVADGLRHRAAPSHWSSMFGEVALYSLVVVFVTGIFLTFFYDPSNTLVRYDGAYVPLQGVEMSRALDSTLHVSFEVRGGLLIRQAHHWASLLLLAALGVHLLSMFFTGGFRRPRRLNWVVVFSVFVLGLVAGLTGYALPDDMLSGSGLRIVHGVVLGIPVVGTWLSFLVFGGEFPSTIIATFYPLHAIIVPLLILALVVLYIVLVVSQKPAQFAAPGRTNDNVVGVPVLPGYALKTGGLFFIVFAVVMLISATVTINPIWNYGPSSPGDASAGSQPDWYTGFLDGALRLVPPGWEVVLFGRTLTLAVLAPLAVIGLFMLLVLVYPFVEEWITGDKREHNILDRPRNAPVRTAIGVAGVLFYATLWAAASADVAATHFRVSVESLIHFYQAMLLIGPVVGFVVARRVAIALQRKDRELVLHGFETGRIVRLPGGEYIEVHKPLGEYERWRLVDFEQQAPLRLRPDARGRLSRSQRLRVRLSRLFFEDRVAPVTPRELDAPPPG</sequence>
<comment type="cofactor">
    <cofactor evidence="1">
        <name>heme</name>
        <dbReference type="ChEBI" id="CHEBI:30413"/>
    </cofactor>
</comment>
<feature type="transmembrane region" description="Helical" evidence="6">
    <location>
        <begin position="41"/>
        <end position="60"/>
    </location>
</feature>
<keyword evidence="6" id="KW-0812">Transmembrane</keyword>
<feature type="transmembrane region" description="Helical" evidence="6">
    <location>
        <begin position="322"/>
        <end position="346"/>
    </location>
</feature>
<proteinExistence type="predicted"/>
<evidence type="ECO:0000256" key="2">
    <source>
        <dbReference type="ARBA" id="ARBA00012951"/>
    </source>
</evidence>
<feature type="domain" description="Cytochrome b/b6 N-terminal region profile" evidence="7">
    <location>
        <begin position="1"/>
        <end position="233"/>
    </location>
</feature>
<comment type="catalytic activity">
    <reaction evidence="4">
        <text>a quinol + 2 Fe(III)-[cytochrome c](out) = a quinone + 2 Fe(II)-[cytochrome c](out) + 2 H(+)(out)</text>
        <dbReference type="Rhea" id="RHEA:11484"/>
        <dbReference type="Rhea" id="RHEA-COMP:10350"/>
        <dbReference type="Rhea" id="RHEA-COMP:14399"/>
        <dbReference type="ChEBI" id="CHEBI:15378"/>
        <dbReference type="ChEBI" id="CHEBI:24646"/>
        <dbReference type="ChEBI" id="CHEBI:29033"/>
        <dbReference type="ChEBI" id="CHEBI:29034"/>
        <dbReference type="ChEBI" id="CHEBI:132124"/>
        <dbReference type="EC" id="7.1.1.8"/>
    </reaction>
</comment>
<dbReference type="InterPro" id="IPR005797">
    <property type="entry name" value="Cyt_b/b6_N"/>
</dbReference>
<evidence type="ECO:0000256" key="5">
    <source>
        <dbReference type="ARBA" id="ARBA00029568"/>
    </source>
</evidence>
<gene>
    <name evidence="8" type="ORF">ABIE21_002396</name>
</gene>
<dbReference type="Pfam" id="PF13631">
    <property type="entry name" value="Cytochrom_B_N_2"/>
    <property type="match status" value="1"/>
</dbReference>
<keyword evidence="6" id="KW-0472">Membrane</keyword>
<evidence type="ECO:0000313" key="9">
    <source>
        <dbReference type="Proteomes" id="UP001549257"/>
    </source>
</evidence>
<accession>A0ABV2QPA6</accession>
<evidence type="ECO:0000256" key="4">
    <source>
        <dbReference type="ARBA" id="ARBA00029351"/>
    </source>
</evidence>